<dbReference type="InterPro" id="IPR000182">
    <property type="entry name" value="GNAT_dom"/>
</dbReference>
<dbReference type="OrthoDB" id="46888at2"/>
<reference evidence="2 3" key="1">
    <citation type="submission" date="2019-07" db="EMBL/GenBank/DDBJ databases">
        <authorList>
            <person name="Kim J."/>
        </authorList>
    </citation>
    <scope>NUCLEOTIDE SEQUENCE [LARGE SCALE GENOMIC DNA]</scope>
    <source>
        <strain evidence="2 3">G13</strain>
    </source>
</reference>
<sequence length="169" mass="19458">MRRQRMNIVRLDIRDRGTAEEIWALQHPAYRLEAALIGVSDLPPLRDTAESLQACGENFLGCLNDEDEIVGAVSYEREREEFCTICRLMVHPDYLRRGIGSMLLERLLSEEPQSLVWEVTAEIRNYPALALYERFGFERQDTLKPIPEIEMVRLVRLAVPENGKLSSPT</sequence>
<evidence type="ECO:0000313" key="2">
    <source>
        <dbReference type="EMBL" id="TVX95449.1"/>
    </source>
</evidence>
<evidence type="ECO:0000313" key="3">
    <source>
        <dbReference type="Proteomes" id="UP000316330"/>
    </source>
</evidence>
<feature type="domain" description="N-acetyltransferase" evidence="1">
    <location>
        <begin position="6"/>
        <end position="156"/>
    </location>
</feature>
<evidence type="ECO:0000259" key="1">
    <source>
        <dbReference type="PROSITE" id="PS51186"/>
    </source>
</evidence>
<comment type="caution">
    <text evidence="2">The sequence shown here is derived from an EMBL/GenBank/DDBJ whole genome shotgun (WGS) entry which is preliminary data.</text>
</comment>
<dbReference type="SUPFAM" id="SSF55729">
    <property type="entry name" value="Acyl-CoA N-acyltransferases (Nat)"/>
    <property type="match status" value="1"/>
</dbReference>
<dbReference type="GO" id="GO:0016747">
    <property type="term" value="F:acyltransferase activity, transferring groups other than amino-acyl groups"/>
    <property type="evidence" value="ECO:0007669"/>
    <property type="project" value="InterPro"/>
</dbReference>
<name>A0A559J6D6_9BACL</name>
<dbReference type="Gene3D" id="3.40.630.30">
    <property type="match status" value="1"/>
</dbReference>
<protein>
    <submittedName>
        <fullName evidence="2">GNAT family N-acetyltransferase</fullName>
    </submittedName>
</protein>
<gene>
    <name evidence="2" type="ORF">FPZ45_23255</name>
</gene>
<accession>A0A559J6D6</accession>
<keyword evidence="2" id="KW-0808">Transferase</keyword>
<dbReference type="PANTHER" id="PTHR43617">
    <property type="entry name" value="L-AMINO ACID N-ACETYLTRANSFERASE"/>
    <property type="match status" value="1"/>
</dbReference>
<dbReference type="PROSITE" id="PS51186">
    <property type="entry name" value="GNAT"/>
    <property type="match status" value="1"/>
</dbReference>
<organism evidence="2 3">
    <name type="scientific">Cohnella terricola</name>
    <dbReference type="NCBI Taxonomy" id="1289167"/>
    <lineage>
        <taxon>Bacteria</taxon>
        <taxon>Bacillati</taxon>
        <taxon>Bacillota</taxon>
        <taxon>Bacilli</taxon>
        <taxon>Bacillales</taxon>
        <taxon>Paenibacillaceae</taxon>
        <taxon>Cohnella</taxon>
    </lineage>
</organism>
<dbReference type="Proteomes" id="UP000316330">
    <property type="component" value="Unassembled WGS sequence"/>
</dbReference>
<dbReference type="AlphaFoldDB" id="A0A559J6D6"/>
<proteinExistence type="predicted"/>
<dbReference type="InterPro" id="IPR050276">
    <property type="entry name" value="MshD_Acetyltransferase"/>
</dbReference>
<keyword evidence="3" id="KW-1185">Reference proteome</keyword>
<dbReference type="InterPro" id="IPR016181">
    <property type="entry name" value="Acyl_CoA_acyltransferase"/>
</dbReference>
<dbReference type="Pfam" id="PF00583">
    <property type="entry name" value="Acetyltransf_1"/>
    <property type="match status" value="1"/>
</dbReference>
<dbReference type="EMBL" id="VNJJ01000022">
    <property type="protein sequence ID" value="TVX95449.1"/>
    <property type="molecule type" value="Genomic_DNA"/>
</dbReference>
<dbReference type="CDD" id="cd04301">
    <property type="entry name" value="NAT_SF"/>
    <property type="match status" value="1"/>
</dbReference>